<sequence length="234" mass="25579">MVPIHAQGLYKITPDRHFLCWREAGADTPAAPITITSSNSVLSVACIHHTVHLRQGSSVAAMYQCGTHPTKNCSTFAPIHDSFSSRSAGHEQIRPRSQLSSQDCKACIPFGNPLRAVAMTHHDFQERSSRAHPTRALRNLLEDLHLGNWACPSQGRMNFGNSPGRFHSMTTYTVLGLVDLPPTLVLLLHTPNYDPSTKVMNASGSSREECGAIEDPFAAVPAEFSTVVKSHQRS</sequence>
<name>A0A9P4PMP9_9PLEO</name>
<dbReference type="Proteomes" id="UP000799764">
    <property type="component" value="Unassembled WGS sequence"/>
</dbReference>
<organism evidence="1 2">
    <name type="scientific">Karstenula rhodostoma CBS 690.94</name>
    <dbReference type="NCBI Taxonomy" id="1392251"/>
    <lineage>
        <taxon>Eukaryota</taxon>
        <taxon>Fungi</taxon>
        <taxon>Dikarya</taxon>
        <taxon>Ascomycota</taxon>
        <taxon>Pezizomycotina</taxon>
        <taxon>Dothideomycetes</taxon>
        <taxon>Pleosporomycetidae</taxon>
        <taxon>Pleosporales</taxon>
        <taxon>Massarineae</taxon>
        <taxon>Didymosphaeriaceae</taxon>
        <taxon>Karstenula</taxon>
    </lineage>
</organism>
<dbReference type="EMBL" id="MU001497">
    <property type="protein sequence ID" value="KAF2446822.1"/>
    <property type="molecule type" value="Genomic_DNA"/>
</dbReference>
<keyword evidence="2" id="KW-1185">Reference proteome</keyword>
<protein>
    <submittedName>
        <fullName evidence="1">Uncharacterized protein</fullName>
    </submittedName>
</protein>
<comment type="caution">
    <text evidence="1">The sequence shown here is derived from an EMBL/GenBank/DDBJ whole genome shotgun (WGS) entry which is preliminary data.</text>
</comment>
<gene>
    <name evidence="1" type="ORF">P171DRAFT_239937</name>
</gene>
<accession>A0A9P4PMP9</accession>
<proteinExistence type="predicted"/>
<reference evidence="1" key="1">
    <citation type="journal article" date="2020" name="Stud. Mycol.">
        <title>101 Dothideomycetes genomes: a test case for predicting lifestyles and emergence of pathogens.</title>
        <authorList>
            <person name="Haridas S."/>
            <person name="Albert R."/>
            <person name="Binder M."/>
            <person name="Bloem J."/>
            <person name="Labutti K."/>
            <person name="Salamov A."/>
            <person name="Andreopoulos B."/>
            <person name="Baker S."/>
            <person name="Barry K."/>
            <person name="Bills G."/>
            <person name="Bluhm B."/>
            <person name="Cannon C."/>
            <person name="Castanera R."/>
            <person name="Culley D."/>
            <person name="Daum C."/>
            <person name="Ezra D."/>
            <person name="Gonzalez J."/>
            <person name="Henrissat B."/>
            <person name="Kuo A."/>
            <person name="Liang C."/>
            <person name="Lipzen A."/>
            <person name="Lutzoni F."/>
            <person name="Magnuson J."/>
            <person name="Mondo S."/>
            <person name="Nolan M."/>
            <person name="Ohm R."/>
            <person name="Pangilinan J."/>
            <person name="Park H.-J."/>
            <person name="Ramirez L."/>
            <person name="Alfaro M."/>
            <person name="Sun H."/>
            <person name="Tritt A."/>
            <person name="Yoshinaga Y."/>
            <person name="Zwiers L.-H."/>
            <person name="Turgeon B."/>
            <person name="Goodwin S."/>
            <person name="Spatafora J."/>
            <person name="Crous P."/>
            <person name="Grigoriev I."/>
        </authorList>
    </citation>
    <scope>NUCLEOTIDE SEQUENCE</scope>
    <source>
        <strain evidence="1">CBS 690.94</strain>
    </source>
</reference>
<dbReference type="AlphaFoldDB" id="A0A9P4PMP9"/>
<evidence type="ECO:0000313" key="2">
    <source>
        <dbReference type="Proteomes" id="UP000799764"/>
    </source>
</evidence>
<evidence type="ECO:0000313" key="1">
    <source>
        <dbReference type="EMBL" id="KAF2446822.1"/>
    </source>
</evidence>